<dbReference type="SUPFAM" id="SSF56112">
    <property type="entry name" value="Protein kinase-like (PK-like)"/>
    <property type="match status" value="1"/>
</dbReference>
<dbReference type="PROSITE" id="PS50011">
    <property type="entry name" value="PROTEIN_KINASE_DOM"/>
    <property type="match status" value="1"/>
</dbReference>
<evidence type="ECO:0000259" key="1">
    <source>
        <dbReference type="PROSITE" id="PS50011"/>
    </source>
</evidence>
<dbReference type="EMBL" id="FWXY01000002">
    <property type="protein sequence ID" value="SMC45801.1"/>
    <property type="molecule type" value="Genomic_DNA"/>
</dbReference>
<gene>
    <name evidence="2" type="ORF">SAMN02746065_102174</name>
</gene>
<dbReference type="Proteomes" id="UP000192418">
    <property type="component" value="Unassembled WGS sequence"/>
</dbReference>
<evidence type="ECO:0000313" key="3">
    <source>
        <dbReference type="Proteomes" id="UP000192418"/>
    </source>
</evidence>
<dbReference type="Pfam" id="PF06293">
    <property type="entry name" value="Kdo"/>
    <property type="match status" value="1"/>
</dbReference>
<accession>A0A1W1ZC73</accession>
<dbReference type="OrthoDB" id="1492512at2"/>
<dbReference type="InterPro" id="IPR011009">
    <property type="entry name" value="Kinase-like_dom_sf"/>
</dbReference>
<dbReference type="RefSeq" id="WP_084066840.1">
    <property type="nucleotide sequence ID" value="NZ_FWXY01000002.1"/>
</dbReference>
<dbReference type="AlphaFoldDB" id="A0A1W1ZC73"/>
<dbReference type="Gene3D" id="1.10.510.10">
    <property type="entry name" value="Transferase(Phosphotransferase) domain 1"/>
    <property type="match status" value="1"/>
</dbReference>
<organism evidence="2 3">
    <name type="scientific">Desulfocicer vacuolatum DSM 3385</name>
    <dbReference type="NCBI Taxonomy" id="1121400"/>
    <lineage>
        <taxon>Bacteria</taxon>
        <taxon>Pseudomonadati</taxon>
        <taxon>Thermodesulfobacteriota</taxon>
        <taxon>Desulfobacteria</taxon>
        <taxon>Desulfobacterales</taxon>
        <taxon>Desulfobacteraceae</taxon>
        <taxon>Desulfocicer</taxon>
    </lineage>
</organism>
<protein>
    <submittedName>
        <fullName evidence="2">3-deoxy-D-manno-octulosonic acid kinase</fullName>
    </submittedName>
</protein>
<name>A0A1W1ZC73_9BACT</name>
<dbReference type="GO" id="GO:0005524">
    <property type="term" value="F:ATP binding"/>
    <property type="evidence" value="ECO:0007669"/>
    <property type="project" value="InterPro"/>
</dbReference>
<sequence length="225" mass="26104">MPDIHHIVHKNYSFASDRLLSNTSLDKLIDIFRSNPGHGTHMLEGRIPPQFLILPETGSIVIKSYQRGGWMARINKDRYLNTGQIRSKREFDFLIAAEKAGITVPLPVAYASVGFPFYKTWLILKEVKEHRSFVRVCLEDRKRALGFLPEISNAINRLIKHNIQHVDLHPGNILLNGDNKIYIIDFDKARYWSKSKSRLKKSYHQRWGRAVQKYKLPEEISALDL</sequence>
<keyword evidence="2" id="KW-0418">Kinase</keyword>
<dbReference type="GO" id="GO:0004672">
    <property type="term" value="F:protein kinase activity"/>
    <property type="evidence" value="ECO:0007669"/>
    <property type="project" value="InterPro"/>
</dbReference>
<dbReference type="InterPro" id="IPR000719">
    <property type="entry name" value="Prot_kinase_dom"/>
</dbReference>
<keyword evidence="2" id="KW-0808">Transferase</keyword>
<proteinExistence type="predicted"/>
<dbReference type="STRING" id="1121400.SAMN02746065_102174"/>
<feature type="domain" description="Protein kinase" evidence="1">
    <location>
        <begin position="14"/>
        <end position="225"/>
    </location>
</feature>
<keyword evidence="3" id="KW-1185">Reference proteome</keyword>
<evidence type="ECO:0000313" key="2">
    <source>
        <dbReference type="EMBL" id="SMC45801.1"/>
    </source>
</evidence>
<reference evidence="2 3" key="1">
    <citation type="submission" date="2017-04" db="EMBL/GenBank/DDBJ databases">
        <authorList>
            <person name="Afonso C.L."/>
            <person name="Miller P.J."/>
            <person name="Scott M.A."/>
            <person name="Spackman E."/>
            <person name="Goraichik I."/>
            <person name="Dimitrov K.M."/>
            <person name="Suarez D.L."/>
            <person name="Swayne D.E."/>
        </authorList>
    </citation>
    <scope>NUCLEOTIDE SEQUENCE [LARGE SCALE GENOMIC DNA]</scope>
    <source>
        <strain evidence="2 3">DSM 3385</strain>
    </source>
</reference>